<dbReference type="GO" id="GO:0009737">
    <property type="term" value="P:response to abscisic acid"/>
    <property type="evidence" value="ECO:0007669"/>
    <property type="project" value="InterPro"/>
</dbReference>
<feature type="compositionally biased region" description="Basic and acidic residues" evidence="1">
    <location>
        <begin position="133"/>
        <end position="144"/>
    </location>
</feature>
<dbReference type="Pfam" id="PF23402">
    <property type="entry name" value="LTI65_LTI78_NYQTKV"/>
    <property type="match status" value="1"/>
</dbReference>
<dbReference type="OrthoDB" id="1931597at2759"/>
<feature type="region of interest" description="Disordered" evidence="1">
    <location>
        <begin position="210"/>
        <end position="233"/>
    </location>
</feature>
<dbReference type="PANTHER" id="PTHR33836">
    <property type="entry name" value="LOW-TEMPERATURE-INDUCED 65 KDA PROTEIN-RELATED"/>
    <property type="match status" value="1"/>
</dbReference>
<feature type="region of interest" description="Disordered" evidence="1">
    <location>
        <begin position="133"/>
        <end position="181"/>
    </location>
</feature>
<feature type="domain" description="LTI65/LTI78 NYQTKV repeat" evidence="3">
    <location>
        <begin position="81"/>
        <end position="138"/>
    </location>
</feature>
<sequence length="358" mass="38828">MDTQRPPPAHRHSYEEDLENAVTEGEGGHTENSVLKKVKEHSHDNDHDDDEEKEEDGEEIEQDPEVHGAAMYESAAARAGLGPTTQLEKDPQAPKDRIEASDPGNYQTKVTDPIGSGGKEAAVSPLISSFERMEVSEEPGEHEPWSSTGSHDQFSPDLSPTETKTIGEKTQAVPKSATMGECGRKVATTVTEKLAPAYEKVAEAGSAVVSKMQRTGTGKGTERSEGEGVGGADKGVSVKEYVVEKLRPRDEDKALSEVISQAFHRRKEKVLRSSNETGKGMMGRLKGAVTSWFGKNEEQQQQQQRTSQASQSSSPGPGYRSRCLLDPVSKKSVKSTSLTPRPIGNEIYQDVAGERKLG</sequence>
<feature type="domain" description="LTI65/LTI78 PGEED repeat" evidence="2">
    <location>
        <begin position="233"/>
        <end position="262"/>
    </location>
</feature>
<dbReference type="PANTHER" id="PTHR33836:SF1">
    <property type="entry name" value="LOW-TEMPERATURE-INDUCED 65 KDA PROTEIN-RELATED"/>
    <property type="match status" value="1"/>
</dbReference>
<reference evidence="5" key="1">
    <citation type="journal article" date="2023" name="Plant J.">
        <title>The genome of the king protea, Protea cynaroides.</title>
        <authorList>
            <person name="Chang J."/>
            <person name="Duong T.A."/>
            <person name="Schoeman C."/>
            <person name="Ma X."/>
            <person name="Roodt D."/>
            <person name="Barker N."/>
            <person name="Li Z."/>
            <person name="Van de Peer Y."/>
            <person name="Mizrachi E."/>
        </authorList>
    </citation>
    <scope>NUCLEOTIDE SEQUENCE</scope>
    <source>
        <tissue evidence="5">Young leaves</tissue>
    </source>
</reference>
<feature type="region of interest" description="Disordered" evidence="1">
    <location>
        <begin position="267"/>
        <end position="358"/>
    </location>
</feature>
<dbReference type="InterPro" id="IPR056605">
    <property type="entry name" value="LTI65_LTI78_N"/>
</dbReference>
<evidence type="ECO:0000313" key="5">
    <source>
        <dbReference type="EMBL" id="KAJ4953283.1"/>
    </source>
</evidence>
<evidence type="ECO:0000313" key="6">
    <source>
        <dbReference type="Proteomes" id="UP001141806"/>
    </source>
</evidence>
<feature type="compositionally biased region" description="Low complexity" evidence="1">
    <location>
        <begin position="299"/>
        <end position="314"/>
    </location>
</feature>
<evidence type="ECO:0000259" key="4">
    <source>
        <dbReference type="Pfam" id="PF23403"/>
    </source>
</evidence>
<feature type="compositionally biased region" description="Basic and acidic residues" evidence="1">
    <location>
        <begin position="87"/>
        <end position="100"/>
    </location>
</feature>
<gene>
    <name evidence="5" type="ORF">NE237_030115</name>
</gene>
<feature type="domain" description="LTI65/LTI78 N-terminal" evidence="4">
    <location>
        <begin position="39"/>
        <end position="78"/>
    </location>
</feature>
<feature type="region of interest" description="Disordered" evidence="1">
    <location>
        <begin position="1"/>
        <end position="121"/>
    </location>
</feature>
<dbReference type="AlphaFoldDB" id="A0A9Q0JWX6"/>
<feature type="compositionally biased region" description="Acidic residues" evidence="1">
    <location>
        <begin position="47"/>
        <end position="63"/>
    </location>
</feature>
<keyword evidence="6" id="KW-1185">Reference proteome</keyword>
<evidence type="ECO:0000259" key="2">
    <source>
        <dbReference type="Pfam" id="PF23399"/>
    </source>
</evidence>
<dbReference type="EMBL" id="JAMYWD010000012">
    <property type="protein sequence ID" value="KAJ4953283.1"/>
    <property type="molecule type" value="Genomic_DNA"/>
</dbReference>
<evidence type="ECO:0000256" key="1">
    <source>
        <dbReference type="SAM" id="MobiDB-lite"/>
    </source>
</evidence>
<comment type="caution">
    <text evidence="5">The sequence shown here is derived from an EMBL/GenBank/DDBJ whole genome shotgun (WGS) entry which is preliminary data.</text>
</comment>
<dbReference type="InterPro" id="IPR057058">
    <property type="entry name" value="LTI65_LTI78_NYQTKV"/>
</dbReference>
<dbReference type="InterPro" id="IPR057059">
    <property type="entry name" value="LTI65/LTI78_PGEED"/>
</dbReference>
<name>A0A9Q0JWX6_9MAGN</name>
<dbReference type="GO" id="GO:0006950">
    <property type="term" value="P:response to stress"/>
    <property type="evidence" value="ECO:0007669"/>
    <property type="project" value="TreeGrafter"/>
</dbReference>
<proteinExistence type="predicted"/>
<evidence type="ECO:0000259" key="3">
    <source>
        <dbReference type="Pfam" id="PF23402"/>
    </source>
</evidence>
<dbReference type="Pfam" id="PF23399">
    <property type="entry name" value="LTI65_PGEED"/>
    <property type="match status" value="1"/>
</dbReference>
<dbReference type="Pfam" id="PF23403">
    <property type="entry name" value="LTI65_LTI78_N"/>
    <property type="match status" value="1"/>
</dbReference>
<feature type="compositionally biased region" description="Polar residues" evidence="1">
    <location>
        <begin position="145"/>
        <end position="164"/>
    </location>
</feature>
<protein>
    <submittedName>
        <fullName evidence="5">Uncharacterized protein</fullName>
    </submittedName>
</protein>
<organism evidence="5 6">
    <name type="scientific">Protea cynaroides</name>
    <dbReference type="NCBI Taxonomy" id="273540"/>
    <lineage>
        <taxon>Eukaryota</taxon>
        <taxon>Viridiplantae</taxon>
        <taxon>Streptophyta</taxon>
        <taxon>Embryophyta</taxon>
        <taxon>Tracheophyta</taxon>
        <taxon>Spermatophyta</taxon>
        <taxon>Magnoliopsida</taxon>
        <taxon>Proteales</taxon>
        <taxon>Proteaceae</taxon>
        <taxon>Protea</taxon>
    </lineage>
</organism>
<dbReference type="Proteomes" id="UP001141806">
    <property type="component" value="Unassembled WGS sequence"/>
</dbReference>
<accession>A0A9Q0JWX6</accession>
<dbReference type="InterPro" id="IPR037491">
    <property type="entry name" value="LTI78/LTI65"/>
</dbReference>